<dbReference type="Proteomes" id="UP000754821">
    <property type="component" value="Unassembled WGS sequence"/>
</dbReference>
<sequence length="165" mass="18488">MKFQLMAVACGLILLNGCATSPQACDPSQEASLLTKLSCDAGGGYRSRIDAGEQQVQLDKEENALFRDIQRQIAEQQRATRDELRVTNQQQYELERTIEHLMVRLQSRSQDQLGLQHQLNALAQQNNADLATSGAEEESFAERQARLKALQEQVDRLQQSLGYAP</sequence>
<evidence type="ECO:0000313" key="3">
    <source>
        <dbReference type="Proteomes" id="UP000754821"/>
    </source>
</evidence>
<reference evidence="2 3" key="1">
    <citation type="submission" date="2020-07" db="EMBL/GenBank/DDBJ databases">
        <title>Halophilic bacteria isolated from french cheeses.</title>
        <authorList>
            <person name="Kothe C.I."/>
            <person name="Farah-Kraiem B."/>
            <person name="Renault P."/>
            <person name="Dridi B."/>
        </authorList>
    </citation>
    <scope>NUCLEOTIDE SEQUENCE [LARGE SCALE GENOMIC DNA]</scope>
    <source>
        <strain evidence="2 3">FME16</strain>
    </source>
</reference>
<name>A0ABR9FEN6_9GAMM</name>
<proteinExistence type="predicted"/>
<evidence type="ECO:0000256" key="1">
    <source>
        <dbReference type="SAM" id="SignalP"/>
    </source>
</evidence>
<accession>A0ABR9FEN6</accession>
<gene>
    <name evidence="2" type="ORF">EI163_15515</name>
</gene>
<dbReference type="EMBL" id="RRZC01000021">
    <property type="protein sequence ID" value="MBE0404948.1"/>
    <property type="molecule type" value="Genomic_DNA"/>
</dbReference>
<evidence type="ECO:0008006" key="4">
    <source>
        <dbReference type="Google" id="ProtNLM"/>
    </source>
</evidence>
<comment type="caution">
    <text evidence="2">The sequence shown here is derived from an EMBL/GenBank/DDBJ whole genome shotgun (WGS) entry which is preliminary data.</text>
</comment>
<evidence type="ECO:0000313" key="2">
    <source>
        <dbReference type="EMBL" id="MBE0404948.1"/>
    </source>
</evidence>
<feature type="signal peptide" evidence="1">
    <location>
        <begin position="1"/>
        <end position="24"/>
    </location>
</feature>
<keyword evidence="3" id="KW-1185">Reference proteome</keyword>
<protein>
    <recommendedName>
        <fullName evidence="4">Lipoprotein</fullName>
    </recommendedName>
</protein>
<keyword evidence="1" id="KW-0732">Signal</keyword>
<feature type="chain" id="PRO_5045288633" description="Lipoprotein" evidence="1">
    <location>
        <begin position="25"/>
        <end position="165"/>
    </location>
</feature>
<organism evidence="2 3">
    <name type="scientific">Halomonas citrativorans</name>
    <dbReference type="NCBI Taxonomy" id="2742612"/>
    <lineage>
        <taxon>Bacteria</taxon>
        <taxon>Pseudomonadati</taxon>
        <taxon>Pseudomonadota</taxon>
        <taxon>Gammaproteobacteria</taxon>
        <taxon>Oceanospirillales</taxon>
        <taxon>Halomonadaceae</taxon>
        <taxon>Halomonas</taxon>
    </lineage>
</organism>